<dbReference type="InterPro" id="IPR004839">
    <property type="entry name" value="Aminotransferase_I/II_large"/>
</dbReference>
<keyword evidence="5" id="KW-0804">Transcription</keyword>
<dbReference type="Gene3D" id="3.40.640.10">
    <property type="entry name" value="Type I PLP-dependent aspartate aminotransferase-like (Major domain)"/>
    <property type="match status" value="1"/>
</dbReference>
<dbReference type="Gene3D" id="1.10.10.10">
    <property type="entry name" value="Winged helix-like DNA-binding domain superfamily/Winged helix DNA-binding domain"/>
    <property type="match status" value="1"/>
</dbReference>
<dbReference type="SMART" id="SM00345">
    <property type="entry name" value="HTH_GNTR"/>
    <property type="match status" value="1"/>
</dbReference>
<dbReference type="InterPro" id="IPR015424">
    <property type="entry name" value="PyrdxlP-dep_Trfase"/>
</dbReference>
<dbReference type="EC" id="2.6.1.39" evidence="7"/>
<dbReference type="GO" id="GO:0047536">
    <property type="term" value="F:2-aminoadipate transaminase activity"/>
    <property type="evidence" value="ECO:0007669"/>
    <property type="project" value="UniProtKB-EC"/>
</dbReference>
<evidence type="ECO:0000256" key="3">
    <source>
        <dbReference type="ARBA" id="ARBA00023015"/>
    </source>
</evidence>
<evidence type="ECO:0000256" key="4">
    <source>
        <dbReference type="ARBA" id="ARBA00023125"/>
    </source>
</evidence>
<dbReference type="GO" id="GO:0030170">
    <property type="term" value="F:pyridoxal phosphate binding"/>
    <property type="evidence" value="ECO:0007669"/>
    <property type="project" value="InterPro"/>
</dbReference>
<dbReference type="InterPro" id="IPR051446">
    <property type="entry name" value="HTH_trans_reg/aminotransferase"/>
</dbReference>
<dbReference type="InterPro" id="IPR000524">
    <property type="entry name" value="Tscrpt_reg_HTH_GntR"/>
</dbReference>
<dbReference type="PANTHER" id="PTHR46577">
    <property type="entry name" value="HTH-TYPE TRANSCRIPTIONAL REGULATORY PROTEIN GABR"/>
    <property type="match status" value="1"/>
</dbReference>
<evidence type="ECO:0000256" key="2">
    <source>
        <dbReference type="ARBA" id="ARBA00022898"/>
    </source>
</evidence>
<keyword evidence="4" id="KW-0238">DNA-binding</keyword>
<keyword evidence="7" id="KW-0032">Aminotransferase</keyword>
<evidence type="ECO:0000256" key="5">
    <source>
        <dbReference type="ARBA" id="ARBA00023163"/>
    </source>
</evidence>
<keyword evidence="3" id="KW-0805">Transcription regulation</keyword>
<dbReference type="GO" id="GO:0003677">
    <property type="term" value="F:DNA binding"/>
    <property type="evidence" value="ECO:0007669"/>
    <property type="project" value="UniProtKB-KW"/>
</dbReference>
<dbReference type="GO" id="GO:0003700">
    <property type="term" value="F:DNA-binding transcription factor activity"/>
    <property type="evidence" value="ECO:0007669"/>
    <property type="project" value="InterPro"/>
</dbReference>
<dbReference type="Pfam" id="PF00392">
    <property type="entry name" value="GntR"/>
    <property type="match status" value="1"/>
</dbReference>
<dbReference type="SUPFAM" id="SSF53383">
    <property type="entry name" value="PLP-dependent transferases"/>
    <property type="match status" value="1"/>
</dbReference>
<evidence type="ECO:0000313" key="8">
    <source>
        <dbReference type="Proteomes" id="UP000191154"/>
    </source>
</evidence>
<keyword evidence="7" id="KW-0808">Transferase</keyword>
<dbReference type="PANTHER" id="PTHR46577:SF1">
    <property type="entry name" value="HTH-TYPE TRANSCRIPTIONAL REGULATORY PROTEIN GABR"/>
    <property type="match status" value="1"/>
</dbReference>
<dbReference type="CDD" id="cd00609">
    <property type="entry name" value="AAT_like"/>
    <property type="match status" value="1"/>
</dbReference>
<evidence type="ECO:0000256" key="1">
    <source>
        <dbReference type="ARBA" id="ARBA00005384"/>
    </source>
</evidence>
<dbReference type="InterPro" id="IPR015422">
    <property type="entry name" value="PyrdxlP-dep_Trfase_small"/>
</dbReference>
<dbReference type="STRING" id="169679.CSACC_25340"/>
<dbReference type="InterPro" id="IPR036390">
    <property type="entry name" value="WH_DNA-bd_sf"/>
</dbReference>
<dbReference type="InterPro" id="IPR015421">
    <property type="entry name" value="PyrdxlP-dep_Trfase_major"/>
</dbReference>
<feature type="domain" description="HTH gntR-type" evidence="6">
    <location>
        <begin position="1"/>
        <end position="69"/>
    </location>
</feature>
<dbReference type="Proteomes" id="UP000191154">
    <property type="component" value="Unassembled WGS sequence"/>
</dbReference>
<keyword evidence="2" id="KW-0663">Pyridoxal phosphate</keyword>
<comment type="caution">
    <text evidence="7">The sequence shown here is derived from an EMBL/GenBank/DDBJ whole genome shotgun (WGS) entry which is preliminary data.</text>
</comment>
<dbReference type="PROSITE" id="PS50949">
    <property type="entry name" value="HTH_GNTR"/>
    <property type="match status" value="1"/>
</dbReference>
<comment type="similarity">
    <text evidence="1">In the C-terminal section; belongs to the class-I pyridoxal-phosphate-dependent aminotransferase family.</text>
</comment>
<proteinExistence type="inferred from homology"/>
<dbReference type="CDD" id="cd07377">
    <property type="entry name" value="WHTH_GntR"/>
    <property type="match status" value="1"/>
</dbReference>
<evidence type="ECO:0000259" key="6">
    <source>
        <dbReference type="PROSITE" id="PS50949"/>
    </source>
</evidence>
<dbReference type="InterPro" id="IPR036388">
    <property type="entry name" value="WH-like_DNA-bd_sf"/>
</dbReference>
<dbReference type="SUPFAM" id="SSF46785">
    <property type="entry name" value="Winged helix' DNA-binding domain"/>
    <property type="match status" value="1"/>
</dbReference>
<dbReference type="AlphaFoldDB" id="A0A1S8MP21"/>
<gene>
    <name evidence="7" type="primary">lysN_3</name>
    <name evidence="7" type="ORF">CLOSAC_45150</name>
</gene>
<dbReference type="Pfam" id="PF00155">
    <property type="entry name" value="Aminotran_1_2"/>
    <property type="match status" value="1"/>
</dbReference>
<protein>
    <submittedName>
        <fullName evidence="7">2-aminoadipate transaminase</fullName>
        <ecNumber evidence="7">2.6.1.39</ecNumber>
    </submittedName>
</protein>
<organism evidence="7 8">
    <name type="scientific">Clostridium saccharobutylicum</name>
    <dbReference type="NCBI Taxonomy" id="169679"/>
    <lineage>
        <taxon>Bacteria</taxon>
        <taxon>Bacillati</taxon>
        <taxon>Bacillota</taxon>
        <taxon>Clostridia</taxon>
        <taxon>Eubacteriales</taxon>
        <taxon>Clostridiaceae</taxon>
        <taxon>Clostridium</taxon>
    </lineage>
</organism>
<name>A0A1S8MP21_CLOSA</name>
<accession>A0A1S8MP21</accession>
<sequence>MLKYEEIIEYIKNNIKSEKLNTPQKLPSIRSIKELFQCSTGTVLKAYEKLEQDHIIYSVPKSGYYIVDDFHNPNSSKQPMVDFSAVNLNSETFPYKNFQHCLNKSIDLYKEKLFTYSDPRGLKSLIKVLTKHIQNYQIFTKPDNILITSSSQQALNILSIMPFPNGKSNILVEQPTYYGMVKFLELNNIPTLGINRDFNGINLDELEKLFKYGNIKFFYSIPRFHNPTGTSYSKFEKQEIIKLAEKYDVYIVEDDISADLDINKKNDPLYSYDTSSRVIYLKSYSKIIMPGLRVAALILPDLLINNFLEYKKWTDMNSPILSQGALEIYLKNGMFDSHMKQLVSLYSSRINCLKNILLECEYPNIQYNIPESGYFSCIHVNGSVNYDKIITSLYHKNIRIFDTRECFLKEYKCDNYFRITISEVNEKQIKKNIPIILHSIQKNLN</sequence>
<reference evidence="7 8" key="1">
    <citation type="submission" date="2016-05" db="EMBL/GenBank/DDBJ databases">
        <title>Microbial solvent formation.</title>
        <authorList>
            <person name="Poehlein A."/>
            <person name="Montoya Solano J.D."/>
            <person name="Flitsch S."/>
            <person name="Krabben P."/>
            <person name="Duerre P."/>
            <person name="Daniel R."/>
        </authorList>
    </citation>
    <scope>NUCLEOTIDE SEQUENCE [LARGE SCALE GENOMIC DNA]</scope>
    <source>
        <strain evidence="7 8">L1-8</strain>
    </source>
</reference>
<evidence type="ECO:0000313" key="7">
    <source>
        <dbReference type="EMBL" id="OOM05936.1"/>
    </source>
</evidence>
<dbReference type="EMBL" id="LZYZ01000011">
    <property type="protein sequence ID" value="OOM05936.1"/>
    <property type="molecule type" value="Genomic_DNA"/>
</dbReference>
<dbReference type="Gene3D" id="3.90.1150.10">
    <property type="entry name" value="Aspartate Aminotransferase, domain 1"/>
    <property type="match status" value="1"/>
</dbReference>